<dbReference type="EMBL" id="LGKP01000027">
    <property type="protein sequence ID" value="KPL83671.1"/>
    <property type="molecule type" value="Genomic_DNA"/>
</dbReference>
<dbReference type="NCBIfam" id="TIGR00099">
    <property type="entry name" value="Cof-subfamily"/>
    <property type="match status" value="1"/>
</dbReference>
<accession>A0A0P6XLB4</accession>
<evidence type="ECO:0008006" key="3">
    <source>
        <dbReference type="Google" id="ProtNLM"/>
    </source>
</evidence>
<dbReference type="PANTHER" id="PTHR10000:SF8">
    <property type="entry name" value="HAD SUPERFAMILY HYDROLASE-LIKE, TYPE 3"/>
    <property type="match status" value="1"/>
</dbReference>
<dbReference type="GO" id="GO:0000287">
    <property type="term" value="F:magnesium ion binding"/>
    <property type="evidence" value="ECO:0007669"/>
    <property type="project" value="TreeGrafter"/>
</dbReference>
<dbReference type="InterPro" id="IPR023214">
    <property type="entry name" value="HAD_sf"/>
</dbReference>
<dbReference type="InterPro" id="IPR036412">
    <property type="entry name" value="HAD-like_sf"/>
</dbReference>
<name>A0A0P6XLB4_9CHLR</name>
<dbReference type="AlphaFoldDB" id="A0A0P6XLB4"/>
<dbReference type="SFLD" id="SFLDG01144">
    <property type="entry name" value="C2.B.4:_PGP_Like"/>
    <property type="match status" value="1"/>
</dbReference>
<dbReference type="Pfam" id="PF08282">
    <property type="entry name" value="Hydrolase_3"/>
    <property type="match status" value="1"/>
</dbReference>
<keyword evidence="2" id="KW-1185">Reference proteome</keyword>
<gene>
    <name evidence="1" type="ORF">SE18_19015</name>
</gene>
<dbReference type="Gene3D" id="3.30.1240.10">
    <property type="match status" value="1"/>
</dbReference>
<dbReference type="SUPFAM" id="SSF56784">
    <property type="entry name" value="HAD-like"/>
    <property type="match status" value="1"/>
</dbReference>
<dbReference type="Proteomes" id="UP000050277">
    <property type="component" value="Unassembled WGS sequence"/>
</dbReference>
<sequence length="271" mass="29143">MSPNYRLLALDLDGTLLDASLEPSAATKAAIAAAQAAGVHVTIATGRMIRTAQPFADMLNITTPLITYQGAHVQTADGTVLYDNPLPPDLAAEVVELALAEGLYIQAYIDDQLWIVERSPEVEEYLGFSLVDIPVNVVPNLVEIVRQKPVTKLVWITNPTELERTMQEWGARWQGRLEIFRSHDHFGEASAIGSSKGVGLAVLAEHLGIAQAEVAAIGDRENDASMLAWAGFGMAMGNADRFALAAANHVLPTLAEDGAAYGIRRFVLGEE</sequence>
<dbReference type="STRING" id="70996.SE18_19015"/>
<dbReference type="CDD" id="cd07516">
    <property type="entry name" value="HAD_Pase"/>
    <property type="match status" value="1"/>
</dbReference>
<evidence type="ECO:0000313" key="1">
    <source>
        <dbReference type="EMBL" id="KPL83671.1"/>
    </source>
</evidence>
<dbReference type="PANTHER" id="PTHR10000">
    <property type="entry name" value="PHOSPHOSERINE PHOSPHATASE"/>
    <property type="match status" value="1"/>
</dbReference>
<dbReference type="Gene3D" id="3.40.50.1000">
    <property type="entry name" value="HAD superfamily/HAD-like"/>
    <property type="match status" value="1"/>
</dbReference>
<organism evidence="1 2">
    <name type="scientific">Herpetosiphon geysericola</name>
    <dbReference type="NCBI Taxonomy" id="70996"/>
    <lineage>
        <taxon>Bacteria</taxon>
        <taxon>Bacillati</taxon>
        <taxon>Chloroflexota</taxon>
        <taxon>Chloroflexia</taxon>
        <taxon>Herpetosiphonales</taxon>
        <taxon>Herpetosiphonaceae</taxon>
        <taxon>Herpetosiphon</taxon>
    </lineage>
</organism>
<proteinExistence type="predicted"/>
<reference evidence="1 2" key="1">
    <citation type="submission" date="2015-07" db="EMBL/GenBank/DDBJ databases">
        <title>Whole genome sequence of Herpetosiphon geysericola DSM 7119.</title>
        <authorList>
            <person name="Hemp J."/>
            <person name="Ward L.M."/>
            <person name="Pace L.A."/>
            <person name="Fischer W.W."/>
        </authorList>
    </citation>
    <scope>NUCLEOTIDE SEQUENCE [LARGE SCALE GENOMIC DNA]</scope>
    <source>
        <strain evidence="1 2">DSM 7119</strain>
    </source>
</reference>
<dbReference type="InterPro" id="IPR006379">
    <property type="entry name" value="HAD-SF_hydro_IIB"/>
</dbReference>
<dbReference type="NCBIfam" id="TIGR01484">
    <property type="entry name" value="HAD-SF-IIB"/>
    <property type="match status" value="1"/>
</dbReference>
<protein>
    <recommendedName>
        <fullName evidence="3">Hydrolase</fullName>
    </recommendedName>
</protein>
<comment type="caution">
    <text evidence="1">The sequence shown here is derived from an EMBL/GenBank/DDBJ whole genome shotgun (WGS) entry which is preliminary data.</text>
</comment>
<dbReference type="RefSeq" id="WP_054536046.1">
    <property type="nucleotide sequence ID" value="NZ_LGKP01000027.1"/>
</dbReference>
<evidence type="ECO:0000313" key="2">
    <source>
        <dbReference type="Proteomes" id="UP000050277"/>
    </source>
</evidence>
<dbReference type="SFLD" id="SFLDG01140">
    <property type="entry name" value="C2.B:_Phosphomannomutase_and_P"/>
    <property type="match status" value="1"/>
</dbReference>
<dbReference type="GO" id="GO:0016791">
    <property type="term" value="F:phosphatase activity"/>
    <property type="evidence" value="ECO:0007669"/>
    <property type="project" value="TreeGrafter"/>
</dbReference>
<dbReference type="InterPro" id="IPR000150">
    <property type="entry name" value="Cof"/>
</dbReference>
<dbReference type="GO" id="GO:0005829">
    <property type="term" value="C:cytosol"/>
    <property type="evidence" value="ECO:0007669"/>
    <property type="project" value="TreeGrafter"/>
</dbReference>
<dbReference type="SFLD" id="SFLDS00003">
    <property type="entry name" value="Haloacid_Dehalogenase"/>
    <property type="match status" value="1"/>
</dbReference>
<dbReference type="OrthoDB" id="9781413at2"/>